<feature type="coiled-coil region" evidence="4">
    <location>
        <begin position="545"/>
        <end position="572"/>
    </location>
</feature>
<feature type="coiled-coil region" evidence="4">
    <location>
        <begin position="102"/>
        <end position="173"/>
    </location>
</feature>
<reference evidence="5" key="1">
    <citation type="submission" date="2021-06" db="EMBL/GenBank/DDBJ databases">
        <authorList>
            <person name="Hodson N. C."/>
            <person name="Mongue J. A."/>
            <person name="Jaron S. K."/>
        </authorList>
    </citation>
    <scope>NUCLEOTIDE SEQUENCE</scope>
</reference>
<proteinExistence type="inferred from homology"/>
<sequence>MESRNDIASRLTSTFVKEFTYSSRKDEDWWQLELEKELLAINDQIDSNEEHALEVEQRKKELMQNFVSKATDSESINEDGLDELIESYTISFSKSTNNENIVKNFRQDLQREKARILRKKQEDLQVAQLEKVLDQLLNEYRSLLQKNGSSQNNKMKQQTLQKLEMLARRLQIDHYEYQARLISSMESILEEYQELEKSHMTEEKIKTIVEQVNKIYHEEMSRHFATPKYYSLQDMTDFHSDATREAITKVPGARADEEDIRNRIHNSLNESFKEFDNKNAMNVPTSFAIGIDLGTTYCCVGVFKNGQVEVIKNELGKKTTPSYVYYSIEGDVVVGETAKNQSHSNPERTIYEVKRLIGRDINDPAIQSDIAKWPFQVVSERGIAKVHVGEVTYFPEEVSAQILAKLKQVSEEYLNQKVTHAVITVPAYFTDGQKAATKRAGEEAGLEILRIISEPTAAAIAYNLNWTEGSQPTKGLVYDLGGGTFDVALFTAKKGDIKIVNVGGDTHLGGVDFDNELVLHCCHEFQKLTGVNLLANQESKNLLQKAAVNRKLMRLKRSCEQYKKDLSTAEIITVAIDNIHENQDLRIKVSRVQFERMIDTYIDKSLEVVDKVLKEAQTKKDDVEEIVLIGGSTRIPRIQNRLMEFFGTAINKKIDPDEAVAVGAAYEAAVLNGRRAEAKGVIIGPEFAPRGFSVLDITPMAYGIEIDGGDMCILIPKQSQVPIEVSRNFLTSYHHQTSVQIVIYEGENPKARDNTLVGEFYLNGIPPALAGEHNVQVTMKVSPEGMINVAATCIANGIRKELTVRANKRSMGRRERIRQTA</sequence>
<organism evidence="5 6">
    <name type="scientific">Allacma fusca</name>
    <dbReference type="NCBI Taxonomy" id="39272"/>
    <lineage>
        <taxon>Eukaryota</taxon>
        <taxon>Metazoa</taxon>
        <taxon>Ecdysozoa</taxon>
        <taxon>Arthropoda</taxon>
        <taxon>Hexapoda</taxon>
        <taxon>Collembola</taxon>
        <taxon>Symphypleona</taxon>
        <taxon>Sminthuridae</taxon>
        <taxon>Allacma</taxon>
    </lineage>
</organism>
<evidence type="ECO:0008006" key="7">
    <source>
        <dbReference type="Google" id="ProtNLM"/>
    </source>
</evidence>
<evidence type="ECO:0000313" key="5">
    <source>
        <dbReference type="EMBL" id="CAG7722207.1"/>
    </source>
</evidence>
<evidence type="ECO:0000256" key="3">
    <source>
        <dbReference type="ARBA" id="ARBA00022840"/>
    </source>
</evidence>
<comment type="similarity">
    <text evidence="1">Belongs to the heat shock protein 70 family.</text>
</comment>
<protein>
    <recommendedName>
        <fullName evidence="7">Heat shock protein 70</fullName>
    </recommendedName>
</protein>
<dbReference type="EMBL" id="CAJVCH010087233">
    <property type="protein sequence ID" value="CAG7722207.1"/>
    <property type="molecule type" value="Genomic_DNA"/>
</dbReference>
<evidence type="ECO:0000256" key="4">
    <source>
        <dbReference type="SAM" id="Coils"/>
    </source>
</evidence>
<dbReference type="InterPro" id="IPR013126">
    <property type="entry name" value="Hsp_70_fam"/>
</dbReference>
<keyword evidence="6" id="KW-1185">Reference proteome</keyword>
<dbReference type="PROSITE" id="PS00297">
    <property type="entry name" value="HSP70_1"/>
    <property type="match status" value="1"/>
</dbReference>
<dbReference type="PANTHER" id="PTHR19375">
    <property type="entry name" value="HEAT SHOCK PROTEIN 70KDA"/>
    <property type="match status" value="1"/>
</dbReference>
<evidence type="ECO:0000256" key="2">
    <source>
        <dbReference type="ARBA" id="ARBA00022741"/>
    </source>
</evidence>
<dbReference type="Proteomes" id="UP000708208">
    <property type="component" value="Unassembled WGS sequence"/>
</dbReference>
<comment type="caution">
    <text evidence="5">The sequence shown here is derived from an EMBL/GenBank/DDBJ whole genome shotgun (WGS) entry which is preliminary data.</text>
</comment>
<dbReference type="Pfam" id="PF00012">
    <property type="entry name" value="HSP70"/>
    <property type="match status" value="1"/>
</dbReference>
<dbReference type="GO" id="GO:0005524">
    <property type="term" value="F:ATP binding"/>
    <property type="evidence" value="ECO:0007669"/>
    <property type="project" value="UniProtKB-KW"/>
</dbReference>
<dbReference type="InterPro" id="IPR018181">
    <property type="entry name" value="Heat_shock_70_CS"/>
</dbReference>
<gene>
    <name evidence="5" type="ORF">AFUS01_LOCUS11366</name>
</gene>
<dbReference type="FunFam" id="3.30.420.40:FF:000004">
    <property type="entry name" value="Molecular chaperone DnaK"/>
    <property type="match status" value="1"/>
</dbReference>
<dbReference type="FunFam" id="3.90.640.10:FF:000003">
    <property type="entry name" value="Molecular chaperone DnaK"/>
    <property type="match status" value="1"/>
</dbReference>
<keyword evidence="3" id="KW-0067">ATP-binding</keyword>
<evidence type="ECO:0000256" key="1">
    <source>
        <dbReference type="ARBA" id="ARBA00007381"/>
    </source>
</evidence>
<name>A0A8J2NQQ4_9HEXA</name>
<keyword evidence="2" id="KW-0547">Nucleotide-binding</keyword>
<dbReference type="CDD" id="cd24028">
    <property type="entry name" value="ASKHA_NBD_HSP70_HSPA1-like"/>
    <property type="match status" value="1"/>
</dbReference>
<dbReference type="AlphaFoldDB" id="A0A8J2NQQ4"/>
<keyword evidence="4" id="KW-0175">Coiled coil</keyword>
<accession>A0A8J2NQQ4</accession>
<dbReference type="GO" id="GO:0140662">
    <property type="term" value="F:ATP-dependent protein folding chaperone"/>
    <property type="evidence" value="ECO:0007669"/>
    <property type="project" value="InterPro"/>
</dbReference>
<evidence type="ECO:0000313" key="6">
    <source>
        <dbReference type="Proteomes" id="UP000708208"/>
    </source>
</evidence>
<dbReference type="OrthoDB" id="29851at2759"/>